<dbReference type="SUPFAM" id="SSF54695">
    <property type="entry name" value="POZ domain"/>
    <property type="match status" value="1"/>
</dbReference>
<protein>
    <submittedName>
        <fullName evidence="3">614_t:CDS:1</fullName>
    </submittedName>
</protein>
<dbReference type="PANTHER" id="PTHR14499:SF136">
    <property type="entry name" value="GH08630P"/>
    <property type="match status" value="1"/>
</dbReference>
<proteinExistence type="predicted"/>
<gene>
    <name evidence="3" type="ORF">POCULU_LOCUS1670</name>
</gene>
<dbReference type="Pfam" id="PF02214">
    <property type="entry name" value="BTB_2"/>
    <property type="match status" value="1"/>
</dbReference>
<dbReference type="InterPro" id="IPR000210">
    <property type="entry name" value="BTB/POZ_dom"/>
</dbReference>
<dbReference type="InterPro" id="IPR011333">
    <property type="entry name" value="SKP1/BTB/POZ_sf"/>
</dbReference>
<reference evidence="3" key="1">
    <citation type="submission" date="2021-06" db="EMBL/GenBank/DDBJ databases">
        <authorList>
            <person name="Kallberg Y."/>
            <person name="Tangrot J."/>
            <person name="Rosling A."/>
        </authorList>
    </citation>
    <scope>NUCLEOTIDE SEQUENCE</scope>
    <source>
        <strain evidence="3">IA702</strain>
    </source>
</reference>
<dbReference type="OrthoDB" id="10025005at2759"/>
<dbReference type="InterPro" id="IPR003131">
    <property type="entry name" value="T1-type_BTB"/>
</dbReference>
<accession>A0A9N8WI05</accession>
<organism evidence="3 4">
    <name type="scientific">Paraglomus occultum</name>
    <dbReference type="NCBI Taxonomy" id="144539"/>
    <lineage>
        <taxon>Eukaryota</taxon>
        <taxon>Fungi</taxon>
        <taxon>Fungi incertae sedis</taxon>
        <taxon>Mucoromycota</taxon>
        <taxon>Glomeromycotina</taxon>
        <taxon>Glomeromycetes</taxon>
        <taxon>Paraglomerales</taxon>
        <taxon>Paraglomeraceae</taxon>
        <taxon>Paraglomus</taxon>
    </lineage>
</organism>
<feature type="compositionally biased region" description="Polar residues" evidence="1">
    <location>
        <begin position="1"/>
        <end position="10"/>
    </location>
</feature>
<feature type="domain" description="BTB" evidence="2">
    <location>
        <begin position="29"/>
        <end position="135"/>
    </location>
</feature>
<dbReference type="GO" id="GO:0051260">
    <property type="term" value="P:protein homooligomerization"/>
    <property type="evidence" value="ECO:0007669"/>
    <property type="project" value="InterPro"/>
</dbReference>
<dbReference type="EMBL" id="CAJVPJ010000133">
    <property type="protein sequence ID" value="CAG8483334.1"/>
    <property type="molecule type" value="Genomic_DNA"/>
</dbReference>
<dbReference type="Gene3D" id="3.30.710.10">
    <property type="entry name" value="Potassium Channel Kv1.1, Chain A"/>
    <property type="match status" value="1"/>
</dbReference>
<feature type="region of interest" description="Disordered" evidence="1">
    <location>
        <begin position="1"/>
        <end position="25"/>
    </location>
</feature>
<evidence type="ECO:0000313" key="3">
    <source>
        <dbReference type="EMBL" id="CAG8483334.1"/>
    </source>
</evidence>
<name>A0A9N8WI05_9GLOM</name>
<dbReference type="SMART" id="SM00225">
    <property type="entry name" value="BTB"/>
    <property type="match status" value="1"/>
</dbReference>
<evidence type="ECO:0000259" key="2">
    <source>
        <dbReference type="SMART" id="SM00225"/>
    </source>
</evidence>
<comment type="caution">
    <text evidence="3">The sequence shown here is derived from an EMBL/GenBank/DDBJ whole genome shotgun (WGS) entry which is preliminary data.</text>
</comment>
<dbReference type="Proteomes" id="UP000789572">
    <property type="component" value="Unassembled WGS sequence"/>
</dbReference>
<keyword evidence="4" id="KW-1185">Reference proteome</keyword>
<dbReference type="AlphaFoldDB" id="A0A9N8WI05"/>
<dbReference type="PANTHER" id="PTHR14499">
    <property type="entry name" value="POTASSIUM CHANNEL TETRAMERIZATION DOMAIN-CONTAINING"/>
    <property type="match status" value="1"/>
</dbReference>
<evidence type="ECO:0000313" key="4">
    <source>
        <dbReference type="Proteomes" id="UP000789572"/>
    </source>
</evidence>
<sequence length="270" mass="30919">MNHTHAQNCPKTHAGNKAQDRSTSVNGEERIVLNVGGMKYETYRSTLLSLPTSLLGTMFSSRNAILLHPTNNNEYFFDRNGRAFHYIIEYYRTGQLRYPPPKYSLVSCEELETELDFFQIPIPQHLVLTPKESQPKDPAAATVNSFISMLQAVVREIRANLETKIEVIFPWRDRSRFSVEPDIAAITDLIRPFDVTGYNVLEAFGSKIGKYLKKTVSGLIWILNERDASANYPPRFYLMMSFSVDSFDFQAIAKETVLRELNDSREVYSV</sequence>
<evidence type="ECO:0000256" key="1">
    <source>
        <dbReference type="SAM" id="MobiDB-lite"/>
    </source>
</evidence>